<dbReference type="Gene3D" id="1.25.40.10">
    <property type="entry name" value="Tetratricopeptide repeat domain"/>
    <property type="match status" value="1"/>
</dbReference>
<feature type="domain" description="OmpR/PhoB-type" evidence="3">
    <location>
        <begin position="4"/>
        <end position="102"/>
    </location>
</feature>
<dbReference type="Proteomes" id="UP001595886">
    <property type="component" value="Unassembled WGS sequence"/>
</dbReference>
<dbReference type="PANTHER" id="PTHR47691:SF3">
    <property type="entry name" value="HTH-TYPE TRANSCRIPTIONAL REGULATOR RV0890C-RELATED"/>
    <property type="match status" value="1"/>
</dbReference>
<dbReference type="SMART" id="SM00862">
    <property type="entry name" value="Trans_reg_C"/>
    <property type="match status" value="1"/>
</dbReference>
<dbReference type="SMART" id="SM00028">
    <property type="entry name" value="TPR"/>
    <property type="match status" value="4"/>
</dbReference>
<dbReference type="CDD" id="cd00383">
    <property type="entry name" value="trans_reg_C"/>
    <property type="match status" value="1"/>
</dbReference>
<evidence type="ECO:0000256" key="2">
    <source>
        <dbReference type="PROSITE-ProRule" id="PRU01091"/>
    </source>
</evidence>
<dbReference type="InterPro" id="IPR011990">
    <property type="entry name" value="TPR-like_helical_dom_sf"/>
</dbReference>
<dbReference type="InterPro" id="IPR001867">
    <property type="entry name" value="OmpR/PhoB-type_DNA-bd"/>
</dbReference>
<keyword evidence="1 2" id="KW-0238">DNA-binding</keyword>
<dbReference type="InterPro" id="IPR019734">
    <property type="entry name" value="TPR_rpt"/>
</dbReference>
<dbReference type="SUPFAM" id="SSF48452">
    <property type="entry name" value="TPR-like"/>
    <property type="match status" value="3"/>
</dbReference>
<dbReference type="Gene3D" id="1.10.10.10">
    <property type="entry name" value="Winged helix-like DNA-binding domain superfamily/Winged helix DNA-binding domain"/>
    <property type="match status" value="1"/>
</dbReference>
<name>A0ABV9QUB5_9GAMM</name>
<dbReference type="PANTHER" id="PTHR47691">
    <property type="entry name" value="REGULATOR-RELATED"/>
    <property type="match status" value="1"/>
</dbReference>
<dbReference type="Pfam" id="PF00486">
    <property type="entry name" value="Trans_reg_C"/>
    <property type="match status" value="1"/>
</dbReference>
<evidence type="ECO:0000313" key="4">
    <source>
        <dbReference type="EMBL" id="MFC4820631.1"/>
    </source>
</evidence>
<comment type="caution">
    <text evidence="4">The sequence shown here is derived from an EMBL/GenBank/DDBJ whole genome shotgun (WGS) entry which is preliminary data.</text>
</comment>
<organism evidence="4 5">
    <name type="scientific">Dokdonella ginsengisoli</name>
    <dbReference type="NCBI Taxonomy" id="363846"/>
    <lineage>
        <taxon>Bacteria</taxon>
        <taxon>Pseudomonadati</taxon>
        <taxon>Pseudomonadota</taxon>
        <taxon>Gammaproteobacteria</taxon>
        <taxon>Lysobacterales</taxon>
        <taxon>Rhodanobacteraceae</taxon>
        <taxon>Dokdonella</taxon>
    </lineage>
</organism>
<reference evidence="5" key="1">
    <citation type="journal article" date="2019" name="Int. J. Syst. Evol. Microbiol.">
        <title>The Global Catalogue of Microorganisms (GCM) 10K type strain sequencing project: providing services to taxonomists for standard genome sequencing and annotation.</title>
        <authorList>
            <consortium name="The Broad Institute Genomics Platform"/>
            <consortium name="The Broad Institute Genome Sequencing Center for Infectious Disease"/>
            <person name="Wu L."/>
            <person name="Ma J."/>
        </authorList>
    </citation>
    <scope>NUCLEOTIDE SEQUENCE [LARGE SCALE GENOMIC DNA]</scope>
    <source>
        <strain evidence="5">CCUG 30340</strain>
    </source>
</reference>
<dbReference type="PROSITE" id="PS51755">
    <property type="entry name" value="OMPR_PHOB"/>
    <property type="match status" value="1"/>
</dbReference>
<dbReference type="EMBL" id="JBHSHD010000007">
    <property type="protein sequence ID" value="MFC4820631.1"/>
    <property type="molecule type" value="Genomic_DNA"/>
</dbReference>
<evidence type="ECO:0000259" key="3">
    <source>
        <dbReference type="PROSITE" id="PS51755"/>
    </source>
</evidence>
<evidence type="ECO:0000256" key="1">
    <source>
        <dbReference type="ARBA" id="ARBA00023125"/>
    </source>
</evidence>
<gene>
    <name evidence="4" type="ORF">ACFO6Q_09860</name>
</gene>
<dbReference type="SUPFAM" id="SSF46894">
    <property type="entry name" value="C-terminal effector domain of the bipartite response regulators"/>
    <property type="match status" value="1"/>
</dbReference>
<dbReference type="RefSeq" id="WP_380020505.1">
    <property type="nucleotide sequence ID" value="NZ_JBHSHD010000007.1"/>
</dbReference>
<proteinExistence type="predicted"/>
<dbReference type="Pfam" id="PF13424">
    <property type="entry name" value="TPR_12"/>
    <property type="match status" value="1"/>
</dbReference>
<sequence>MPTPSRFRTGEYLIDLGAREIHCTGRTVEIEAKVFDLIALLLHNRDRALSKRELNTALWGDRPVTDAALSQQLRKARRALGDDGDAQRVIRTVHGRGLRWVAPVVAVDGDEDAPAQAGPPPVALAPVPPETGPRTGARIGYFAAALAALLLAAALLLRHESVPPALGMTQRLAVLPVVDRSGETALAWTRNGLMGLMTSLFGRSERIEIVAAGSVQAVVGDRAQFDAPTLQQLRRALGATHFLAGELRRLGPVYELDVRLIADGGAERRDTLHGSEPAALAADAVARVRRWLDLDPPQPADVGAAGSANPFVAEAYARGLDAQLRGDAPMAKKYFSICLDHDPGLAWPRLGLATAQARSGEIAQSLDNAGKVAAAARERKDPDLLVPALKQLASLAFGRGDLDGAAALLDEALAALPPQGRPLALIDLLVAYGSVEDERGRFGQSRRHFERALELARAAGSRRGEASVLVNLASLDNGAGDAAAAASALRTGLDAARAAGDAYLEGATLGNLGATEANQGRLLDAAALFKQAIALARTRGDLNLQMLAGTQLVWTLAPFGQREDARQLAAQMLAAAEREKNPYWQADVRWAMAGLAARRRDWPLAFDELEQSRRLYAEAAMERNIVQVLVDTVAIAAQAGDAPRAQAAANEFRRLTANGADAAHWRPWQPLVAALERGAAGDLAGAADDLARLLDADGPVNGAVAQAALFQLGRWQLALDRPADLLARPQWKPWLEQHPDAIALRVAALRAAGRTDEAEAGQARLDQLAQSPELEFDASWLAAF</sequence>
<accession>A0ABV9QUB5</accession>
<protein>
    <submittedName>
        <fullName evidence="4">Winged helix-turn-helix domain-containing protein</fullName>
    </submittedName>
</protein>
<dbReference type="InterPro" id="IPR036388">
    <property type="entry name" value="WH-like_DNA-bd_sf"/>
</dbReference>
<feature type="DNA-binding region" description="OmpR/PhoB-type" evidence="2">
    <location>
        <begin position="4"/>
        <end position="102"/>
    </location>
</feature>
<dbReference type="InterPro" id="IPR016032">
    <property type="entry name" value="Sig_transdc_resp-reg_C-effctor"/>
</dbReference>
<keyword evidence="5" id="KW-1185">Reference proteome</keyword>
<evidence type="ECO:0000313" key="5">
    <source>
        <dbReference type="Proteomes" id="UP001595886"/>
    </source>
</evidence>